<proteinExistence type="inferred from homology"/>
<dbReference type="PRINTS" id="PR00046">
    <property type="entry name" value="SIGMA70FCT"/>
</dbReference>
<dbReference type="GO" id="GO:0016987">
    <property type="term" value="F:sigma factor activity"/>
    <property type="evidence" value="ECO:0007669"/>
    <property type="project" value="UniProtKB-KW"/>
</dbReference>
<evidence type="ECO:0000256" key="3">
    <source>
        <dbReference type="ARBA" id="ARBA00023125"/>
    </source>
</evidence>
<dbReference type="SUPFAM" id="SSF88946">
    <property type="entry name" value="Sigma2 domain of RNA polymerase sigma factors"/>
    <property type="match status" value="1"/>
</dbReference>
<comment type="caution">
    <text evidence="8">The sequence shown here is derived from an EMBL/GenBank/DDBJ whole genome shotgun (WGS) entry which is preliminary data.</text>
</comment>
<dbReference type="GeneID" id="78227967"/>
<sequence>MSRYKVEINGYTIQEYEKLSHQETMNLLDQYHQTNDENIKEKLVLSNLKLVLSLVQKYHQRVSNLDDLFQVGVIGLIKAIDHFDTSLDVRFSTYAVPLIIGEIKRYIRDNSPMRIPRSMRDLAYKALLANEEYMKKHHKEASTKELSKILDVDEFLLVEALSSTNSVTSLSQEVQNDGNGQIDLESQIPDRKNQMEDMQNSIDLYEAMNHLDEKELQIINERYFKGHTQSEIAKELFISQAQVSRIEKQALSHLKKYMV</sequence>
<dbReference type="PANTHER" id="PTHR30603">
    <property type="entry name" value="RNA POLYMERASE SIGMA FACTOR RPO"/>
    <property type="match status" value="1"/>
</dbReference>
<dbReference type="PROSITE" id="PS00715">
    <property type="entry name" value="SIGMA70_1"/>
    <property type="match status" value="1"/>
</dbReference>
<organism evidence="8 9">
    <name type="scientific">Coprobacillus cateniformis</name>
    <dbReference type="NCBI Taxonomy" id="100884"/>
    <lineage>
        <taxon>Bacteria</taxon>
        <taxon>Bacillati</taxon>
        <taxon>Bacillota</taxon>
        <taxon>Erysipelotrichia</taxon>
        <taxon>Erysipelotrichales</taxon>
        <taxon>Coprobacillaceae</taxon>
        <taxon>Coprobacillus</taxon>
    </lineage>
</organism>
<dbReference type="EMBL" id="ADKX01000039">
    <property type="protein sequence ID" value="EFW04095.1"/>
    <property type="molecule type" value="Genomic_DNA"/>
</dbReference>
<dbReference type="eggNOG" id="COG1191">
    <property type="taxonomic scope" value="Bacteria"/>
</dbReference>
<evidence type="ECO:0000256" key="2">
    <source>
        <dbReference type="ARBA" id="ARBA00023082"/>
    </source>
</evidence>
<gene>
    <name evidence="8" type="ORF">HMPREF9488_02378</name>
</gene>
<comment type="similarity">
    <text evidence="5">Belongs to the sigma-70 factor family.</text>
</comment>
<dbReference type="Pfam" id="PF04542">
    <property type="entry name" value="Sigma70_r2"/>
    <property type="match status" value="1"/>
</dbReference>
<reference evidence="8 9" key="1">
    <citation type="submission" date="2010-12" db="EMBL/GenBank/DDBJ databases">
        <title>The Genome Sequence of Coprobacillus sp. strain 29_1.</title>
        <authorList>
            <consortium name="The Broad Institute Genome Sequencing Platform"/>
            <person name="Earl A."/>
            <person name="Ward D."/>
            <person name="Feldgarden M."/>
            <person name="Gevers D."/>
            <person name="Daigneault M."/>
            <person name="Sibley C.D."/>
            <person name="White A."/>
            <person name="Strauss J."/>
            <person name="Allen-Vercoe E."/>
            <person name="Young S.K."/>
            <person name="Zeng Q."/>
            <person name="Gargeya S."/>
            <person name="Fitzgerald M."/>
            <person name="Haas B."/>
            <person name="Abouelleil A."/>
            <person name="Alvarado L."/>
            <person name="Arachchi H.M."/>
            <person name="Berlin A."/>
            <person name="Brown A."/>
            <person name="Chapman S.B."/>
            <person name="Chen Z."/>
            <person name="Dunbar C."/>
            <person name="Freedman E."/>
            <person name="Gearin G."/>
            <person name="Gellesch M."/>
            <person name="Goldberg J."/>
            <person name="Griggs A."/>
            <person name="Gujja S."/>
            <person name="Heilman E."/>
            <person name="Heiman D."/>
            <person name="Howarth C."/>
            <person name="Larson L."/>
            <person name="Lui A."/>
            <person name="MacDonald P.J.P."/>
            <person name="Mehta T."/>
            <person name="Montmayeur A."/>
            <person name="Murphy C."/>
            <person name="Neiman D."/>
            <person name="Pearson M."/>
            <person name="Priest M."/>
            <person name="Roberts A."/>
            <person name="Saif S."/>
            <person name="Shea T."/>
            <person name="Shenoy N."/>
            <person name="Sisk P."/>
            <person name="Stolte C."/>
            <person name="Sykes S."/>
            <person name="White J."/>
            <person name="Yandava C."/>
            <person name="Nusbaum C."/>
            <person name="Birren B."/>
        </authorList>
    </citation>
    <scope>NUCLEOTIDE SEQUENCE [LARGE SCALE GENOMIC DNA]</scope>
    <source>
        <strain evidence="8 9">29_1</strain>
    </source>
</reference>
<accession>E7GC86</accession>
<evidence type="ECO:0000313" key="9">
    <source>
        <dbReference type="Proteomes" id="UP000003157"/>
    </source>
</evidence>
<feature type="domain" description="RNA polymerase sigma-70" evidence="6">
    <location>
        <begin position="67"/>
        <end position="80"/>
    </location>
</feature>
<dbReference type="PANTHER" id="PTHR30603:SF17">
    <property type="entry name" value="RNA POLYMERASE SIGMA-G FACTOR"/>
    <property type="match status" value="1"/>
</dbReference>
<dbReference type="InterPro" id="IPR013324">
    <property type="entry name" value="RNA_pol_sigma_r3/r4-like"/>
</dbReference>
<evidence type="ECO:0000259" key="6">
    <source>
        <dbReference type="PROSITE" id="PS00715"/>
    </source>
</evidence>
<evidence type="ECO:0000256" key="4">
    <source>
        <dbReference type="ARBA" id="ARBA00023163"/>
    </source>
</evidence>
<dbReference type="CDD" id="cd06171">
    <property type="entry name" value="Sigma70_r4"/>
    <property type="match status" value="1"/>
</dbReference>
<dbReference type="STRING" id="100884.GCA_000269565_00029"/>
<dbReference type="GO" id="GO:0003677">
    <property type="term" value="F:DNA binding"/>
    <property type="evidence" value="ECO:0007669"/>
    <property type="project" value="UniProtKB-KW"/>
</dbReference>
<dbReference type="NCBIfam" id="TIGR02937">
    <property type="entry name" value="sigma70-ECF"/>
    <property type="match status" value="1"/>
</dbReference>
<dbReference type="Pfam" id="PF04545">
    <property type="entry name" value="Sigma70_r4"/>
    <property type="match status" value="1"/>
</dbReference>
<evidence type="ECO:0000256" key="5">
    <source>
        <dbReference type="RuleBase" id="RU362124"/>
    </source>
</evidence>
<keyword evidence="1 5" id="KW-0805">Transcription regulation</keyword>
<dbReference type="AlphaFoldDB" id="E7GC86"/>
<protein>
    <recommendedName>
        <fullName evidence="5">RNA polymerase sigma factor</fullName>
    </recommendedName>
</protein>
<name>E7GC86_9FIRM</name>
<evidence type="ECO:0000259" key="7">
    <source>
        <dbReference type="PROSITE" id="PS00716"/>
    </source>
</evidence>
<comment type="function">
    <text evidence="5">Sigma factors are initiation factors that promote the attachment of RNA polymerase to specific initiation sites and are then released.</text>
</comment>
<keyword evidence="2 5" id="KW-0731">Sigma factor</keyword>
<dbReference type="InterPro" id="IPR000943">
    <property type="entry name" value="RNA_pol_sigma70"/>
</dbReference>
<dbReference type="InterPro" id="IPR050239">
    <property type="entry name" value="Sigma-70_RNA_pol_init_factors"/>
</dbReference>
<keyword evidence="3 5" id="KW-0238">DNA-binding</keyword>
<dbReference type="InterPro" id="IPR013325">
    <property type="entry name" value="RNA_pol_sigma_r2"/>
</dbReference>
<keyword evidence="4 5" id="KW-0804">Transcription</keyword>
<dbReference type="InterPro" id="IPR007627">
    <property type="entry name" value="RNA_pol_sigma70_r2"/>
</dbReference>
<dbReference type="HOGENOM" id="CLU_014793_8_5_9"/>
<dbReference type="RefSeq" id="WP_008789466.1">
    <property type="nucleotide sequence ID" value="NZ_AKCB01000001.1"/>
</dbReference>
<dbReference type="Gene3D" id="1.20.120.1810">
    <property type="match status" value="1"/>
</dbReference>
<dbReference type="PROSITE" id="PS00716">
    <property type="entry name" value="SIGMA70_2"/>
    <property type="match status" value="1"/>
</dbReference>
<evidence type="ECO:0000313" key="8">
    <source>
        <dbReference type="EMBL" id="EFW04095.1"/>
    </source>
</evidence>
<feature type="domain" description="RNA polymerase sigma-70" evidence="7">
    <location>
        <begin position="228"/>
        <end position="254"/>
    </location>
</feature>
<dbReference type="Gene3D" id="1.20.140.160">
    <property type="match status" value="1"/>
</dbReference>
<dbReference type="SUPFAM" id="SSF88659">
    <property type="entry name" value="Sigma3 and sigma4 domains of RNA polymerase sigma factors"/>
    <property type="match status" value="2"/>
</dbReference>
<keyword evidence="9" id="KW-1185">Reference proteome</keyword>
<dbReference type="InterPro" id="IPR007630">
    <property type="entry name" value="RNA_pol_sigma70_r4"/>
</dbReference>
<evidence type="ECO:0000256" key="1">
    <source>
        <dbReference type="ARBA" id="ARBA00023015"/>
    </source>
</evidence>
<dbReference type="GO" id="GO:0006352">
    <property type="term" value="P:DNA-templated transcription initiation"/>
    <property type="evidence" value="ECO:0007669"/>
    <property type="project" value="InterPro"/>
</dbReference>
<dbReference type="Proteomes" id="UP000003157">
    <property type="component" value="Unassembled WGS sequence"/>
</dbReference>
<dbReference type="OrthoDB" id="9809557at2"/>
<dbReference type="InterPro" id="IPR014284">
    <property type="entry name" value="RNA_pol_sigma-70_dom"/>
</dbReference>